<feature type="transmembrane region" description="Helical" evidence="10">
    <location>
        <begin position="239"/>
        <end position="260"/>
    </location>
</feature>
<dbReference type="InterPro" id="IPR003691">
    <property type="entry name" value="FluC"/>
</dbReference>
<feature type="transmembrane region" description="Helical" evidence="10">
    <location>
        <begin position="89"/>
        <end position="113"/>
    </location>
</feature>
<evidence type="ECO:0000256" key="5">
    <source>
        <dbReference type="ARBA" id="ARBA00022989"/>
    </source>
</evidence>
<comment type="similarity">
    <text evidence="7">Belongs to the fluoride channel Fluc/FEX (TC 1.A.43) family.</text>
</comment>
<evidence type="ECO:0000256" key="10">
    <source>
        <dbReference type="SAM" id="Phobius"/>
    </source>
</evidence>
<dbReference type="GO" id="GO:0005886">
    <property type="term" value="C:plasma membrane"/>
    <property type="evidence" value="ECO:0007669"/>
    <property type="project" value="UniProtKB-SubCell"/>
</dbReference>
<dbReference type="EMBL" id="JAODAN010000010">
    <property type="protein sequence ID" value="KAK1921699.1"/>
    <property type="molecule type" value="Genomic_DNA"/>
</dbReference>
<organism evidence="11 12">
    <name type="scientific">Papiliotrema laurentii</name>
    <name type="common">Cryptococcus laurentii</name>
    <dbReference type="NCBI Taxonomy" id="5418"/>
    <lineage>
        <taxon>Eukaryota</taxon>
        <taxon>Fungi</taxon>
        <taxon>Dikarya</taxon>
        <taxon>Basidiomycota</taxon>
        <taxon>Agaricomycotina</taxon>
        <taxon>Tremellomycetes</taxon>
        <taxon>Tremellales</taxon>
        <taxon>Rhynchogastremaceae</taxon>
        <taxon>Papiliotrema</taxon>
    </lineage>
</organism>
<dbReference type="GO" id="GO:1903425">
    <property type="term" value="F:fluoride transmembrane transporter activity"/>
    <property type="evidence" value="ECO:0007669"/>
    <property type="project" value="TreeGrafter"/>
</dbReference>
<gene>
    <name evidence="11" type="ORF">DB88DRAFT_442667</name>
</gene>
<dbReference type="AlphaFoldDB" id="A0AAD9CVV8"/>
<keyword evidence="5 10" id="KW-1133">Transmembrane helix</keyword>
<feature type="transmembrane region" description="Helical" evidence="10">
    <location>
        <begin position="63"/>
        <end position="83"/>
    </location>
</feature>
<evidence type="ECO:0000256" key="3">
    <source>
        <dbReference type="ARBA" id="ARBA00022475"/>
    </source>
</evidence>
<feature type="transmembrane region" description="Helical" evidence="10">
    <location>
        <begin position="368"/>
        <end position="391"/>
    </location>
</feature>
<dbReference type="Pfam" id="PF02537">
    <property type="entry name" value="CRCB"/>
    <property type="match status" value="2"/>
</dbReference>
<reference evidence="11" key="1">
    <citation type="submission" date="2023-02" db="EMBL/GenBank/DDBJ databases">
        <title>Identification and recombinant expression of a fungal hydrolase from Papiliotrema laurentii that hydrolyzes apple cutin and clears colloidal polyester polyurethane.</title>
        <authorList>
            <consortium name="DOE Joint Genome Institute"/>
            <person name="Roman V.A."/>
            <person name="Bojanowski C."/>
            <person name="Crable B.R."/>
            <person name="Wagner D.N."/>
            <person name="Hung C.S."/>
            <person name="Nadeau L.J."/>
            <person name="Schratz L."/>
            <person name="Haridas S."/>
            <person name="Pangilinan J."/>
            <person name="Lipzen A."/>
            <person name="Na H."/>
            <person name="Yan M."/>
            <person name="Ng V."/>
            <person name="Grigoriev I.V."/>
            <person name="Spatafora J.W."/>
            <person name="Barlow D."/>
            <person name="Biffinger J."/>
            <person name="Kelley-Loughnane N."/>
            <person name="Varaljay V.A."/>
            <person name="Crookes-Goodson W.J."/>
        </authorList>
    </citation>
    <scope>NUCLEOTIDE SEQUENCE</scope>
    <source>
        <strain evidence="11">5307AH</strain>
    </source>
</reference>
<evidence type="ECO:0000256" key="4">
    <source>
        <dbReference type="ARBA" id="ARBA00022692"/>
    </source>
</evidence>
<keyword evidence="4 10" id="KW-0812">Transmembrane</keyword>
<name>A0AAD9CVV8_PAPLA</name>
<dbReference type="PANTHER" id="PTHR28259:SF1">
    <property type="entry name" value="FLUORIDE EXPORT PROTEIN 1-RELATED"/>
    <property type="match status" value="1"/>
</dbReference>
<evidence type="ECO:0000256" key="9">
    <source>
        <dbReference type="SAM" id="MobiDB-lite"/>
    </source>
</evidence>
<dbReference type="Proteomes" id="UP001182556">
    <property type="component" value="Unassembled WGS sequence"/>
</dbReference>
<feature type="transmembrane region" description="Helical" evidence="10">
    <location>
        <begin position="302"/>
        <end position="324"/>
    </location>
</feature>
<evidence type="ECO:0000313" key="11">
    <source>
        <dbReference type="EMBL" id="KAK1921699.1"/>
    </source>
</evidence>
<sequence length="401" mass="43203">MDFARPDAATSPTLVARRTSKSQLSPPLRQDPGETDVPSEPPSPSSPKDISPSSELLSPSRVLAHYTGLVLASMIGCLIRLGLDGLADYNGAIIFPLAWSQGVGCAIMGLAVGKKNEIILIYPPLYTFITTGVAGSVTTFSSWMLEGYLSFSNFYGYNRGGLHDTVDGVGYSFATWLIALGALHVGDHFATILPPLHSISASAKRSNLIKRSQDVSSSETKHMSEPIRRKDRVTQPTPILDYLVILSSALSYLVALLLYFFGPTVWRHRATFPILFAPPGAILRFALAKLNPLKPFINKFPLGTFLANIIATLVISGVFAAQRLPSAGGSGTRCNALYAIQQGFCGCLSTVSTFVVESRSIKQRRWKWIYVGISVVLGQVCVLAIVGGVGWSQGYVEVCGE</sequence>
<evidence type="ECO:0000313" key="12">
    <source>
        <dbReference type="Proteomes" id="UP001182556"/>
    </source>
</evidence>
<feature type="transmembrane region" description="Helical" evidence="10">
    <location>
        <begin position="272"/>
        <end position="290"/>
    </location>
</feature>
<accession>A0AAD9CVV8</accession>
<comment type="caution">
    <text evidence="11">The sequence shown here is derived from an EMBL/GenBank/DDBJ whole genome shotgun (WGS) entry which is preliminary data.</text>
</comment>
<evidence type="ECO:0000256" key="2">
    <source>
        <dbReference type="ARBA" id="ARBA00004651"/>
    </source>
</evidence>
<evidence type="ECO:0000256" key="8">
    <source>
        <dbReference type="ARBA" id="ARBA00035585"/>
    </source>
</evidence>
<proteinExistence type="inferred from homology"/>
<feature type="transmembrane region" description="Helical" evidence="10">
    <location>
        <begin position="125"/>
        <end position="145"/>
    </location>
</feature>
<feature type="transmembrane region" description="Helical" evidence="10">
    <location>
        <begin position="336"/>
        <end position="356"/>
    </location>
</feature>
<keyword evidence="3" id="KW-1003">Cell membrane</keyword>
<dbReference type="PANTHER" id="PTHR28259">
    <property type="entry name" value="FLUORIDE EXPORT PROTEIN 1-RELATED"/>
    <property type="match status" value="1"/>
</dbReference>
<comment type="catalytic activity">
    <reaction evidence="8">
        <text>fluoride(in) = fluoride(out)</text>
        <dbReference type="Rhea" id="RHEA:76159"/>
        <dbReference type="ChEBI" id="CHEBI:17051"/>
    </reaction>
    <physiologicalReaction direction="left-to-right" evidence="8">
        <dbReference type="Rhea" id="RHEA:76160"/>
    </physiologicalReaction>
</comment>
<comment type="function">
    <text evidence="1">Fluoride channel required for the rapid expulsion of cytoplasmic fluoride.</text>
</comment>
<evidence type="ECO:0000256" key="6">
    <source>
        <dbReference type="ARBA" id="ARBA00023136"/>
    </source>
</evidence>
<evidence type="ECO:0000256" key="7">
    <source>
        <dbReference type="ARBA" id="ARBA00035120"/>
    </source>
</evidence>
<protein>
    <submittedName>
        <fullName evidence="11">CrcB-like protein-domain-containing protein</fullName>
    </submittedName>
</protein>
<comment type="subcellular location">
    <subcellularLocation>
        <location evidence="2">Cell membrane</location>
        <topology evidence="2">Multi-pass membrane protein</topology>
    </subcellularLocation>
</comment>
<evidence type="ECO:0000256" key="1">
    <source>
        <dbReference type="ARBA" id="ARBA00002598"/>
    </source>
</evidence>
<keyword evidence="6 10" id="KW-0472">Membrane</keyword>
<feature type="region of interest" description="Disordered" evidence="9">
    <location>
        <begin position="1"/>
        <end position="55"/>
    </location>
</feature>
<keyword evidence="12" id="KW-1185">Reference proteome</keyword>